<evidence type="ECO:0000256" key="7">
    <source>
        <dbReference type="ARBA" id="ARBA00024033"/>
    </source>
</evidence>
<evidence type="ECO:0000256" key="2">
    <source>
        <dbReference type="ARBA" id="ARBA00022475"/>
    </source>
</evidence>
<feature type="transmembrane region" description="Helical" evidence="8">
    <location>
        <begin position="298"/>
        <end position="314"/>
    </location>
</feature>
<evidence type="ECO:0000313" key="10">
    <source>
        <dbReference type="Proteomes" id="UP001499854"/>
    </source>
</evidence>
<evidence type="ECO:0000256" key="8">
    <source>
        <dbReference type="SAM" id="Phobius"/>
    </source>
</evidence>
<comment type="similarity">
    <text evidence="7">Belongs to the glycosyltransferase 87 family.</text>
</comment>
<feature type="transmembrane region" description="Helical" evidence="8">
    <location>
        <begin position="249"/>
        <end position="266"/>
    </location>
</feature>
<keyword evidence="4 8" id="KW-0812">Transmembrane</keyword>
<reference evidence="9 10" key="1">
    <citation type="journal article" date="2019" name="Int. J. Syst. Evol. Microbiol.">
        <title>The Global Catalogue of Microorganisms (GCM) 10K type strain sequencing project: providing services to taxonomists for standard genome sequencing and annotation.</title>
        <authorList>
            <consortium name="The Broad Institute Genomics Platform"/>
            <consortium name="The Broad Institute Genome Sequencing Center for Infectious Disease"/>
            <person name="Wu L."/>
            <person name="Ma J."/>
        </authorList>
    </citation>
    <scope>NUCLEOTIDE SEQUENCE [LARGE SCALE GENOMIC DNA]</scope>
    <source>
        <strain evidence="9 10">JCM 16013</strain>
    </source>
</reference>
<name>A0ABN2S6B9_9ACTN</name>
<dbReference type="Pfam" id="PF09594">
    <property type="entry name" value="GT87"/>
    <property type="match status" value="1"/>
</dbReference>
<comment type="caution">
    <text evidence="9">The sequence shown here is derived from an EMBL/GenBank/DDBJ whole genome shotgun (WGS) entry which is preliminary data.</text>
</comment>
<feature type="transmembrane region" description="Helical" evidence="8">
    <location>
        <begin position="351"/>
        <end position="373"/>
    </location>
</feature>
<proteinExistence type="inferred from homology"/>
<evidence type="ECO:0000313" key="9">
    <source>
        <dbReference type="EMBL" id="GAA1981220.1"/>
    </source>
</evidence>
<keyword evidence="2" id="KW-1003">Cell membrane</keyword>
<keyword evidence="10" id="KW-1185">Reference proteome</keyword>
<feature type="transmembrane region" description="Helical" evidence="8">
    <location>
        <begin position="321"/>
        <end position="339"/>
    </location>
</feature>
<keyword evidence="6 8" id="KW-0472">Membrane</keyword>
<feature type="transmembrane region" description="Helical" evidence="8">
    <location>
        <begin position="60"/>
        <end position="91"/>
    </location>
</feature>
<organism evidence="9 10">
    <name type="scientific">Catenulispora subtropica</name>
    <dbReference type="NCBI Taxonomy" id="450798"/>
    <lineage>
        <taxon>Bacteria</taxon>
        <taxon>Bacillati</taxon>
        <taxon>Actinomycetota</taxon>
        <taxon>Actinomycetes</taxon>
        <taxon>Catenulisporales</taxon>
        <taxon>Catenulisporaceae</taxon>
        <taxon>Catenulispora</taxon>
    </lineage>
</organism>
<feature type="transmembrane region" description="Helical" evidence="8">
    <location>
        <begin position="103"/>
        <end position="123"/>
    </location>
</feature>
<evidence type="ECO:0000256" key="6">
    <source>
        <dbReference type="ARBA" id="ARBA00023136"/>
    </source>
</evidence>
<protein>
    <recommendedName>
        <fullName evidence="11">Integral membrane protein</fullName>
    </recommendedName>
</protein>
<evidence type="ECO:0000256" key="3">
    <source>
        <dbReference type="ARBA" id="ARBA00022679"/>
    </source>
</evidence>
<comment type="subcellular location">
    <subcellularLocation>
        <location evidence="1">Cell membrane</location>
        <topology evidence="1">Multi-pass membrane protein</topology>
    </subcellularLocation>
</comment>
<gene>
    <name evidence="9" type="ORF">GCM10009838_48020</name>
</gene>
<feature type="transmembrane region" description="Helical" evidence="8">
    <location>
        <begin position="158"/>
        <end position="178"/>
    </location>
</feature>
<dbReference type="InterPro" id="IPR018584">
    <property type="entry name" value="GT87"/>
</dbReference>
<sequence length="486" mass="51500">MAAAGVFGVGLIAGKGGNPLIDLKVYRAGGLSWIRGLPLYATQFPKPLQGPDLPFTYPPFAAVVFSVFGVVGYLAAAALLVVAGLGALTWVISLVWHERRAAWGLPALNARLAVLLTLSVLVVEPVSSTFLHGQINLLLMGLVAADTLGPRTRIPRGVFTGVAAAIKLTPAVFLLYFIARRQWRAAATAAAAFAGATLFSFLVARRDTETYWTSTVYDPTRIGDLGYAANQSIRGAVHRLALGVKPEEHVWLVASVIVVLLAYRGARRCVASGNLTCAVVVVAACQLLISPVSWSHHWVWIAPILPALAFRVIRSGSRARIAGGGALIAVFLMGPLLLLPVNQGREMHWYWWQNLIGDTYMLVTLAFVAWAALSRRGLPAADQPVEPVQEQVQPELELGLVVAPAERAVGVVVGDVAQHGGEVGEPLGQGLERGCVGGAAGIRRGEELLVEAERPAAQGVHGVVRLLVGEPAGVHQGQDGVVVVQH</sequence>
<evidence type="ECO:0000256" key="1">
    <source>
        <dbReference type="ARBA" id="ARBA00004651"/>
    </source>
</evidence>
<evidence type="ECO:0000256" key="4">
    <source>
        <dbReference type="ARBA" id="ARBA00022692"/>
    </source>
</evidence>
<accession>A0ABN2S6B9</accession>
<feature type="transmembrane region" description="Helical" evidence="8">
    <location>
        <begin position="273"/>
        <end position="292"/>
    </location>
</feature>
<evidence type="ECO:0008006" key="11">
    <source>
        <dbReference type="Google" id="ProtNLM"/>
    </source>
</evidence>
<keyword evidence="3" id="KW-0808">Transferase</keyword>
<keyword evidence="5 8" id="KW-1133">Transmembrane helix</keyword>
<dbReference type="Proteomes" id="UP001499854">
    <property type="component" value="Unassembled WGS sequence"/>
</dbReference>
<evidence type="ECO:0000256" key="5">
    <source>
        <dbReference type="ARBA" id="ARBA00022989"/>
    </source>
</evidence>
<dbReference type="EMBL" id="BAAAQM010000028">
    <property type="protein sequence ID" value="GAA1981220.1"/>
    <property type="molecule type" value="Genomic_DNA"/>
</dbReference>
<feature type="transmembrane region" description="Helical" evidence="8">
    <location>
        <begin position="185"/>
        <end position="204"/>
    </location>
</feature>